<dbReference type="CDD" id="cd06583">
    <property type="entry name" value="PGRP"/>
    <property type="match status" value="1"/>
</dbReference>
<dbReference type="GO" id="GO:0071555">
    <property type="term" value="P:cell wall organization"/>
    <property type="evidence" value="ECO:0007669"/>
    <property type="project" value="UniProtKB-KW"/>
</dbReference>
<dbReference type="Pfam" id="PF01471">
    <property type="entry name" value="PG_binding_1"/>
    <property type="match status" value="1"/>
</dbReference>
<evidence type="ECO:0000256" key="3">
    <source>
        <dbReference type="ARBA" id="ARBA00011901"/>
    </source>
</evidence>
<name>A0A3L7JI72_9HYPH</name>
<dbReference type="Pfam" id="PF01510">
    <property type="entry name" value="Amidase_2"/>
    <property type="match status" value="1"/>
</dbReference>
<dbReference type="InterPro" id="IPR036365">
    <property type="entry name" value="PGBD-like_sf"/>
</dbReference>
<dbReference type="AlphaFoldDB" id="A0A3L7JI72"/>
<evidence type="ECO:0000256" key="5">
    <source>
        <dbReference type="ARBA" id="ARBA00023316"/>
    </source>
</evidence>
<dbReference type="SUPFAM" id="SSF47090">
    <property type="entry name" value="PGBD-like"/>
    <property type="match status" value="1"/>
</dbReference>
<evidence type="ECO:0000256" key="4">
    <source>
        <dbReference type="ARBA" id="ARBA00022801"/>
    </source>
</evidence>
<dbReference type="Gene3D" id="3.40.80.10">
    <property type="entry name" value="Peptidoglycan recognition protein-like"/>
    <property type="match status" value="1"/>
</dbReference>
<dbReference type="RefSeq" id="WP_121645158.1">
    <property type="nucleotide sequence ID" value="NZ_RCWN01000001.1"/>
</dbReference>
<dbReference type="InterPro" id="IPR036366">
    <property type="entry name" value="PGBDSf"/>
</dbReference>
<evidence type="ECO:0000313" key="9">
    <source>
        <dbReference type="Proteomes" id="UP000281094"/>
    </source>
</evidence>
<comment type="caution">
    <text evidence="8">The sequence shown here is derived from an EMBL/GenBank/DDBJ whole genome shotgun (WGS) entry which is preliminary data.</text>
</comment>
<dbReference type="InterPro" id="IPR036505">
    <property type="entry name" value="Amidase/PGRP_sf"/>
</dbReference>
<keyword evidence="4" id="KW-0378">Hydrolase</keyword>
<evidence type="ECO:0000256" key="6">
    <source>
        <dbReference type="SAM" id="MobiDB-lite"/>
    </source>
</evidence>
<dbReference type="EC" id="3.5.1.28" evidence="3"/>
<dbReference type="PANTHER" id="PTHR30417">
    <property type="entry name" value="N-ACETYLMURAMOYL-L-ALANINE AMIDASE AMID"/>
    <property type="match status" value="1"/>
</dbReference>
<evidence type="ECO:0000259" key="7">
    <source>
        <dbReference type="SMART" id="SM00644"/>
    </source>
</evidence>
<dbReference type="InterPro" id="IPR002502">
    <property type="entry name" value="Amidase_domain"/>
</dbReference>
<proteinExistence type="inferred from homology"/>
<dbReference type="SMART" id="SM00644">
    <property type="entry name" value="Ami_2"/>
    <property type="match status" value="1"/>
</dbReference>
<comment type="catalytic activity">
    <reaction evidence="1">
        <text>Hydrolyzes the link between N-acetylmuramoyl residues and L-amino acid residues in certain cell-wall glycopeptides.</text>
        <dbReference type="EC" id="3.5.1.28"/>
    </reaction>
</comment>
<dbReference type="EMBL" id="RCWN01000001">
    <property type="protein sequence ID" value="RLQ88192.1"/>
    <property type="molecule type" value="Genomic_DNA"/>
</dbReference>
<accession>A0A3L7JI72</accession>
<keyword evidence="9" id="KW-1185">Reference proteome</keyword>
<dbReference type="InterPro" id="IPR002477">
    <property type="entry name" value="Peptidoglycan-bd-like"/>
</dbReference>
<feature type="compositionally biased region" description="Basic and acidic residues" evidence="6">
    <location>
        <begin position="1"/>
        <end position="12"/>
    </location>
</feature>
<protein>
    <recommendedName>
        <fullName evidence="3">N-acetylmuramoyl-L-alanine amidase</fullName>
        <ecNumber evidence="3">3.5.1.28</ecNumber>
    </recommendedName>
</protein>
<dbReference type="GO" id="GO:0009254">
    <property type="term" value="P:peptidoglycan turnover"/>
    <property type="evidence" value="ECO:0007669"/>
    <property type="project" value="TreeGrafter"/>
</dbReference>
<dbReference type="SUPFAM" id="SSF55846">
    <property type="entry name" value="N-acetylmuramoyl-L-alanine amidase-like"/>
    <property type="match status" value="1"/>
</dbReference>
<feature type="region of interest" description="Disordered" evidence="6">
    <location>
        <begin position="1"/>
        <end position="24"/>
    </location>
</feature>
<dbReference type="Proteomes" id="UP000281094">
    <property type="component" value="Unassembled WGS sequence"/>
</dbReference>
<organism evidence="8 9">
    <name type="scientific">Notoacmeibacter ruber</name>
    <dbReference type="NCBI Taxonomy" id="2670375"/>
    <lineage>
        <taxon>Bacteria</taxon>
        <taxon>Pseudomonadati</taxon>
        <taxon>Pseudomonadota</taxon>
        <taxon>Alphaproteobacteria</taxon>
        <taxon>Hyphomicrobiales</taxon>
        <taxon>Notoacmeibacteraceae</taxon>
        <taxon>Notoacmeibacter</taxon>
    </lineage>
</organism>
<dbReference type="GO" id="GO:0019867">
    <property type="term" value="C:outer membrane"/>
    <property type="evidence" value="ECO:0007669"/>
    <property type="project" value="TreeGrafter"/>
</dbReference>
<evidence type="ECO:0000256" key="1">
    <source>
        <dbReference type="ARBA" id="ARBA00001561"/>
    </source>
</evidence>
<reference evidence="8 9" key="1">
    <citation type="submission" date="2018-10" db="EMBL/GenBank/DDBJ databases">
        <title>Notoacmeibacter sp. M2BS9Y-3-1, whole genome shotgun sequence.</title>
        <authorList>
            <person name="Tuo L."/>
        </authorList>
    </citation>
    <scope>NUCLEOTIDE SEQUENCE [LARGE SCALE GENOMIC DNA]</scope>
    <source>
        <strain evidence="8 9">M2BS9Y-3-1</strain>
    </source>
</reference>
<keyword evidence="5" id="KW-0961">Cell wall biogenesis/degradation</keyword>
<dbReference type="GO" id="GO:0009253">
    <property type="term" value="P:peptidoglycan catabolic process"/>
    <property type="evidence" value="ECO:0007669"/>
    <property type="project" value="InterPro"/>
</dbReference>
<dbReference type="InterPro" id="IPR051206">
    <property type="entry name" value="NAMLAA_amidase_2"/>
</dbReference>
<dbReference type="Gene3D" id="1.10.101.10">
    <property type="entry name" value="PGBD-like superfamily/PGBD"/>
    <property type="match status" value="1"/>
</dbReference>
<sequence length="252" mass="27958">MSFSPDHGEARVRPSPNCGPRKLSGRPDILLLHYTGMATGDEAERWLCRPDSEVSCHYIVHEDGRIVQMVPEAMRAWHAGASCWEGEADVNSRSIGIEIVNGGHPANLPPYPDRQIDAVIALAQDIVERHAIKPSRVLGHSDVAPGRKIDPGEHFPWERLAESGIGLYEPEGPRGEILLRSGMRGQPVEAMQALLSLYGYDVANTGEYDDRTRTVVQAFQMHYRKSCIDGEADRATMERLYHLVNKAKSDPA</sequence>
<evidence type="ECO:0000256" key="2">
    <source>
        <dbReference type="ARBA" id="ARBA00007553"/>
    </source>
</evidence>
<gene>
    <name evidence="8" type="ORF">D8780_08240</name>
</gene>
<feature type="domain" description="N-acetylmuramoyl-L-alanine amidase" evidence="7">
    <location>
        <begin position="15"/>
        <end position="152"/>
    </location>
</feature>
<comment type="similarity">
    <text evidence="2">Belongs to the N-acetylmuramoyl-L-alanine amidase 2 family.</text>
</comment>
<dbReference type="PANTHER" id="PTHR30417:SF1">
    <property type="entry name" value="N-ACETYLMURAMOYL-L-ALANINE AMIDASE AMID"/>
    <property type="match status" value="1"/>
</dbReference>
<evidence type="ECO:0000313" key="8">
    <source>
        <dbReference type="EMBL" id="RLQ88192.1"/>
    </source>
</evidence>
<dbReference type="GO" id="GO:0008745">
    <property type="term" value="F:N-acetylmuramoyl-L-alanine amidase activity"/>
    <property type="evidence" value="ECO:0007669"/>
    <property type="project" value="UniProtKB-EC"/>
</dbReference>